<evidence type="ECO:0000313" key="3">
    <source>
        <dbReference type="EMBL" id="PKI50889.1"/>
    </source>
</evidence>
<reference evidence="2" key="2">
    <citation type="submission" date="2017-06" db="EMBL/GenBank/DDBJ databases">
        <title>The pomegranate genome and the genomics of punicalagin biosynthesis.</title>
        <authorList>
            <person name="Xu C."/>
        </authorList>
    </citation>
    <scope>NUCLEOTIDE SEQUENCE [LARGE SCALE GENOMIC DNA]</scope>
    <source>
        <tissue evidence="2">Fresh leaf</tissue>
    </source>
</reference>
<proteinExistence type="predicted"/>
<evidence type="ECO:0000256" key="1">
    <source>
        <dbReference type="SAM" id="MobiDB-lite"/>
    </source>
</evidence>
<dbReference type="Proteomes" id="UP000197138">
    <property type="component" value="Unassembled WGS sequence"/>
</dbReference>
<keyword evidence="5" id="KW-1185">Reference proteome</keyword>
<evidence type="ECO:0000313" key="5">
    <source>
        <dbReference type="Proteomes" id="UP000233551"/>
    </source>
</evidence>
<protein>
    <submittedName>
        <fullName evidence="2">Uncharacterized protein</fullName>
    </submittedName>
</protein>
<comment type="caution">
    <text evidence="2">The sequence shown here is derived from an EMBL/GenBank/DDBJ whole genome shotgun (WGS) entry which is preliminary data.</text>
</comment>
<reference evidence="3 5" key="3">
    <citation type="submission" date="2017-11" db="EMBL/GenBank/DDBJ databases">
        <title>De-novo sequencing of pomegranate (Punica granatum L.) genome.</title>
        <authorList>
            <person name="Akparov Z."/>
            <person name="Amiraslanov A."/>
            <person name="Hajiyeva S."/>
            <person name="Abbasov M."/>
            <person name="Kaur K."/>
            <person name="Hamwieh A."/>
            <person name="Solovyev V."/>
            <person name="Salamov A."/>
            <person name="Braich B."/>
            <person name="Kosarev P."/>
            <person name="Mahmoud A."/>
            <person name="Hajiyev E."/>
            <person name="Babayeva S."/>
            <person name="Izzatullayeva V."/>
            <person name="Mammadov A."/>
            <person name="Mammadov A."/>
            <person name="Sharifova S."/>
            <person name="Ojaghi J."/>
            <person name="Eynullazada K."/>
            <person name="Bayramov B."/>
            <person name="Abdulazimova A."/>
            <person name="Shahmuradov I."/>
        </authorList>
    </citation>
    <scope>NUCLEOTIDE SEQUENCE [LARGE SCALE GENOMIC DNA]</scope>
    <source>
        <strain evidence="3">AG2017</strain>
        <strain evidence="5">cv. AG2017</strain>
        <tissue evidence="3">Leaf</tissue>
    </source>
</reference>
<accession>A0A218VUL5</accession>
<organism evidence="2 4">
    <name type="scientific">Punica granatum</name>
    <name type="common">Pomegranate</name>
    <dbReference type="NCBI Taxonomy" id="22663"/>
    <lineage>
        <taxon>Eukaryota</taxon>
        <taxon>Viridiplantae</taxon>
        <taxon>Streptophyta</taxon>
        <taxon>Embryophyta</taxon>
        <taxon>Tracheophyta</taxon>
        <taxon>Spermatophyta</taxon>
        <taxon>Magnoliopsida</taxon>
        <taxon>eudicotyledons</taxon>
        <taxon>Gunneridae</taxon>
        <taxon>Pentapetalae</taxon>
        <taxon>rosids</taxon>
        <taxon>malvids</taxon>
        <taxon>Myrtales</taxon>
        <taxon>Lythraceae</taxon>
        <taxon>Punica</taxon>
    </lineage>
</organism>
<evidence type="ECO:0000313" key="2">
    <source>
        <dbReference type="EMBL" id="OWM64023.1"/>
    </source>
</evidence>
<dbReference type="Proteomes" id="UP000233551">
    <property type="component" value="Unassembled WGS sequence"/>
</dbReference>
<sequence>MGLTPQAHLKALDPMRFEGLRGLSLSPLPGLTSRATTIRVSRGSIPRAYLKALDPALLKGFYPWAYLEAIDPLKFEGLEYPTLNLRLGSPRKAWPHATRPSTARGALASATEGLDSPGSMG</sequence>
<dbReference type="EMBL" id="PGOL01002074">
    <property type="protein sequence ID" value="PKI50889.1"/>
    <property type="molecule type" value="Genomic_DNA"/>
</dbReference>
<evidence type="ECO:0000313" key="4">
    <source>
        <dbReference type="Proteomes" id="UP000197138"/>
    </source>
</evidence>
<reference evidence="4" key="1">
    <citation type="journal article" date="2017" name="Plant J.">
        <title>The pomegranate (Punica granatum L.) genome and the genomics of punicalagin biosynthesis.</title>
        <authorList>
            <person name="Qin G."/>
            <person name="Xu C."/>
            <person name="Ming R."/>
            <person name="Tang H."/>
            <person name="Guyot R."/>
            <person name="Kramer E.M."/>
            <person name="Hu Y."/>
            <person name="Yi X."/>
            <person name="Qi Y."/>
            <person name="Xu X."/>
            <person name="Gao Z."/>
            <person name="Pan H."/>
            <person name="Jian J."/>
            <person name="Tian Y."/>
            <person name="Yue Z."/>
            <person name="Xu Y."/>
        </authorList>
    </citation>
    <scope>NUCLEOTIDE SEQUENCE [LARGE SCALE GENOMIC DNA]</scope>
    <source>
        <strain evidence="4">cv. Dabenzi</strain>
    </source>
</reference>
<dbReference type="AlphaFoldDB" id="A0A218VUL5"/>
<gene>
    <name evidence="2" type="ORF">CDL15_Pgr006393</name>
    <name evidence="3" type="ORF">CRG98_028717</name>
</gene>
<feature type="region of interest" description="Disordered" evidence="1">
    <location>
        <begin position="96"/>
        <end position="121"/>
    </location>
</feature>
<name>A0A218VUL5_PUNGR</name>
<dbReference type="EMBL" id="MTKT01005821">
    <property type="protein sequence ID" value="OWM64023.1"/>
    <property type="molecule type" value="Genomic_DNA"/>
</dbReference>